<comment type="caution">
    <text evidence="1">The sequence shown here is derived from an EMBL/GenBank/DDBJ whole genome shotgun (WGS) entry which is preliminary data.</text>
</comment>
<evidence type="ECO:0000313" key="1">
    <source>
        <dbReference type="EMBL" id="EIW74930.1"/>
    </source>
</evidence>
<dbReference type="KEGG" id="cput:CONPUDRAFT_77723"/>
<dbReference type="Proteomes" id="UP000053558">
    <property type="component" value="Unassembled WGS sequence"/>
</dbReference>
<accession>A0A5M3M810</accession>
<evidence type="ECO:0000313" key="2">
    <source>
        <dbReference type="Proteomes" id="UP000053558"/>
    </source>
</evidence>
<dbReference type="GeneID" id="19209648"/>
<dbReference type="AlphaFoldDB" id="A0A5M3M810"/>
<dbReference type="EMBL" id="JH711590">
    <property type="protein sequence ID" value="EIW74930.1"/>
    <property type="molecule type" value="Genomic_DNA"/>
</dbReference>
<dbReference type="SUPFAM" id="SSF82171">
    <property type="entry name" value="DPP6 N-terminal domain-like"/>
    <property type="match status" value="2"/>
</dbReference>
<proteinExistence type="predicted"/>
<name>A0A5M3M810_CONPW</name>
<organism evidence="1 2">
    <name type="scientific">Coniophora puteana (strain RWD-64-598)</name>
    <name type="common">Brown rot fungus</name>
    <dbReference type="NCBI Taxonomy" id="741705"/>
    <lineage>
        <taxon>Eukaryota</taxon>
        <taxon>Fungi</taxon>
        <taxon>Dikarya</taxon>
        <taxon>Basidiomycota</taxon>
        <taxon>Agaricomycotina</taxon>
        <taxon>Agaricomycetes</taxon>
        <taxon>Agaricomycetidae</taxon>
        <taxon>Boletales</taxon>
        <taxon>Coniophorineae</taxon>
        <taxon>Coniophoraceae</taxon>
        <taxon>Coniophora</taxon>
    </lineage>
</organism>
<reference evidence="2" key="1">
    <citation type="journal article" date="2012" name="Science">
        <title>The Paleozoic origin of enzymatic lignin decomposition reconstructed from 31 fungal genomes.</title>
        <authorList>
            <person name="Floudas D."/>
            <person name="Binder M."/>
            <person name="Riley R."/>
            <person name="Barry K."/>
            <person name="Blanchette R.A."/>
            <person name="Henrissat B."/>
            <person name="Martinez A.T."/>
            <person name="Otillar R."/>
            <person name="Spatafora J.W."/>
            <person name="Yadav J.S."/>
            <person name="Aerts A."/>
            <person name="Benoit I."/>
            <person name="Boyd A."/>
            <person name="Carlson A."/>
            <person name="Copeland A."/>
            <person name="Coutinho P.M."/>
            <person name="de Vries R.P."/>
            <person name="Ferreira P."/>
            <person name="Findley K."/>
            <person name="Foster B."/>
            <person name="Gaskell J."/>
            <person name="Glotzer D."/>
            <person name="Gorecki P."/>
            <person name="Heitman J."/>
            <person name="Hesse C."/>
            <person name="Hori C."/>
            <person name="Igarashi K."/>
            <person name="Jurgens J.A."/>
            <person name="Kallen N."/>
            <person name="Kersten P."/>
            <person name="Kohler A."/>
            <person name="Kuees U."/>
            <person name="Kumar T.K.A."/>
            <person name="Kuo A."/>
            <person name="LaButti K."/>
            <person name="Larrondo L.F."/>
            <person name="Lindquist E."/>
            <person name="Ling A."/>
            <person name="Lombard V."/>
            <person name="Lucas S."/>
            <person name="Lundell T."/>
            <person name="Martin R."/>
            <person name="McLaughlin D.J."/>
            <person name="Morgenstern I."/>
            <person name="Morin E."/>
            <person name="Murat C."/>
            <person name="Nagy L.G."/>
            <person name="Nolan M."/>
            <person name="Ohm R.A."/>
            <person name="Patyshakuliyeva A."/>
            <person name="Rokas A."/>
            <person name="Ruiz-Duenas F.J."/>
            <person name="Sabat G."/>
            <person name="Salamov A."/>
            <person name="Samejima M."/>
            <person name="Schmutz J."/>
            <person name="Slot J.C."/>
            <person name="St John F."/>
            <person name="Stenlid J."/>
            <person name="Sun H."/>
            <person name="Sun S."/>
            <person name="Syed K."/>
            <person name="Tsang A."/>
            <person name="Wiebenga A."/>
            <person name="Young D."/>
            <person name="Pisabarro A."/>
            <person name="Eastwood D.C."/>
            <person name="Martin F."/>
            <person name="Cullen D."/>
            <person name="Grigoriev I.V."/>
            <person name="Hibbett D.S."/>
        </authorList>
    </citation>
    <scope>NUCLEOTIDE SEQUENCE [LARGE SCALE GENOMIC DNA]</scope>
    <source>
        <strain evidence="2">RWD-64-598 SS2</strain>
    </source>
</reference>
<sequence>MVCRMLEGSSRLMSGNINELYSSIIDGFDDSVRSIGLHYLFHIIHLAEPLSPSELRRLFGKDVHLYLLPFSALMSVPSSDSSDLVQPFHTSFRDFLQIQMECIRLAGPEVHRLLTYRCFSVMAGLLKRDICGLANPSLFRTEISDFAQRRDKNIPLALRYACRHWLYHLRQTTPDDGISGHLLAFLETKVLFAIEVYALLGELAVGAEILRAARKHVTGWTKSLVPRNGDILILLYDSWRLTLDFFDPISASALHVYESALVCSPAESQIRRVYGHVLAEATVFIFEDGLDPQWNKVIRVVQLDDKFGEHDSGPYRVRSVSVSPDGSQAVIECGKVISLLDTATGTIVTSLHKQDLDMAVTKFCDICICHTGLQIIISTQSNSFRCLLWKLSDRSITSFDLPLDACPLSLACSYYDGRKIAILGSSEQYPEHRWPRGGYYKVTINIYDADSETHQQLSHWEYQTQNVIHPMLEFSLKGDWLMADTQCEDGIFIFDSTSGQLLWHLLCKSGLADHFFSPDGDYILHALKRETSSPYSFHSIPERSASASRSPCGTVGGCRPTASEERTFTDHTPERVVDDDNKIIGTRVGDSVSTRAWTNYIYSTAPDRGPWRRLVEGCFHVIAHGRDSLAIVDMVQASAQGHPRPVHVAENEDTSRSWWPHDWSAVGRSDQCDMIAFKPRKDPIDDAELSTRYHIYDTNSTTCQCEILLMDLLEANGMGHGRIPGFPRFSPKSTYFALAVPNHARFAFGLWNSRTGMHLGSTAIDIVLDDRDHTGLVSSIHFSEDETVVAMVYGYPEYSTEDPDLTIAFISLEQGDVRLVALFPNPDEEISFLNGRTLKVISVTRDSVDWWGLCRGDTVCHLHWRRATSEIVKISSVESLRHGFTSVEHTPSLQTIHCRNWQDQWFRMRLSPESDSEDALDEDSEQGKYILEEDNDETAVPDTLSWSDLCLDPYGWFRKRNHRLFWLPARYRPVDYDEDGLKLAIVGDRVTIQGLKNDRTITIRLLNTEIDYFV</sequence>
<protein>
    <submittedName>
        <fullName evidence="1">Uncharacterized protein</fullName>
    </submittedName>
</protein>
<dbReference type="Gene3D" id="2.130.10.10">
    <property type="entry name" value="YVTN repeat-like/Quinoprotein amine dehydrogenase"/>
    <property type="match status" value="1"/>
</dbReference>
<gene>
    <name evidence="1" type="ORF">CONPUDRAFT_77723</name>
</gene>
<dbReference type="OrthoDB" id="3047770at2759"/>
<dbReference type="InterPro" id="IPR015943">
    <property type="entry name" value="WD40/YVTN_repeat-like_dom_sf"/>
</dbReference>
<dbReference type="RefSeq" id="XP_007774986.1">
    <property type="nucleotide sequence ID" value="XM_007776796.1"/>
</dbReference>
<keyword evidence="2" id="KW-1185">Reference proteome</keyword>